<dbReference type="EMBL" id="JBFDAA010000010">
    <property type="protein sequence ID" value="KAL1124734.1"/>
    <property type="molecule type" value="Genomic_DNA"/>
</dbReference>
<dbReference type="AlphaFoldDB" id="A0ABD0YCC3"/>
<dbReference type="Proteomes" id="UP001558652">
    <property type="component" value="Unassembled WGS sequence"/>
</dbReference>
<evidence type="ECO:0000313" key="3">
    <source>
        <dbReference type="Proteomes" id="UP001558652"/>
    </source>
</evidence>
<evidence type="ECO:0000313" key="2">
    <source>
        <dbReference type="EMBL" id="KAL1124734.1"/>
    </source>
</evidence>
<sequence length="232" mass="26205">MAISRNRFGPTNYMQQTTDHVCTSSSIPRFLYLSNVYSRESHSSNVRRPKSRRNASENNAKQETTEIERQWGRAVDSSPHITIRLVPPTTQWYIVFAVTPKTTFHPTGMTIAMVTNPLVADLRFEKFGRKIHPCFMKVQPLFLTVATEGRIAPQTIKVAGLTGTVFIRKDSSLLPAIPALDVTHVAPSSSAPTAYVEHHTFYLPRLTQICRPWQSLNAEDGVQPPKHVREEH</sequence>
<comment type="caution">
    <text evidence="2">The sequence shown here is derived from an EMBL/GenBank/DDBJ whole genome shotgun (WGS) entry which is preliminary data.</text>
</comment>
<proteinExistence type="predicted"/>
<accession>A0ABD0YCC3</accession>
<keyword evidence="3" id="KW-1185">Reference proteome</keyword>
<gene>
    <name evidence="2" type="ORF">AAG570_001357</name>
</gene>
<protein>
    <submittedName>
        <fullName evidence="2">Uncharacterized protein</fullName>
    </submittedName>
</protein>
<reference evidence="2 3" key="1">
    <citation type="submission" date="2024-07" db="EMBL/GenBank/DDBJ databases">
        <title>Chromosome-level genome assembly of the water stick insect Ranatra chinensis (Heteroptera: Nepidae).</title>
        <authorList>
            <person name="Liu X."/>
        </authorList>
    </citation>
    <scope>NUCLEOTIDE SEQUENCE [LARGE SCALE GENOMIC DNA]</scope>
    <source>
        <strain evidence="2">Cailab_2021Rc</strain>
        <tissue evidence="2">Muscle</tissue>
    </source>
</reference>
<name>A0ABD0YCC3_9HEMI</name>
<organism evidence="2 3">
    <name type="scientific">Ranatra chinensis</name>
    <dbReference type="NCBI Taxonomy" id="642074"/>
    <lineage>
        <taxon>Eukaryota</taxon>
        <taxon>Metazoa</taxon>
        <taxon>Ecdysozoa</taxon>
        <taxon>Arthropoda</taxon>
        <taxon>Hexapoda</taxon>
        <taxon>Insecta</taxon>
        <taxon>Pterygota</taxon>
        <taxon>Neoptera</taxon>
        <taxon>Paraneoptera</taxon>
        <taxon>Hemiptera</taxon>
        <taxon>Heteroptera</taxon>
        <taxon>Panheteroptera</taxon>
        <taxon>Nepomorpha</taxon>
        <taxon>Nepidae</taxon>
        <taxon>Ranatrinae</taxon>
        <taxon>Ranatra</taxon>
    </lineage>
</organism>
<evidence type="ECO:0000256" key="1">
    <source>
        <dbReference type="SAM" id="MobiDB-lite"/>
    </source>
</evidence>
<feature type="region of interest" description="Disordered" evidence="1">
    <location>
        <begin position="42"/>
        <end position="71"/>
    </location>
</feature>